<dbReference type="Gene3D" id="3.40.1440.10">
    <property type="entry name" value="GIY-YIG endonuclease"/>
    <property type="match status" value="1"/>
</dbReference>
<dbReference type="CDD" id="cd10449">
    <property type="entry name" value="GIY-YIG_SLX1_like"/>
    <property type="match status" value="1"/>
</dbReference>
<organism evidence="2 3">
    <name type="scientific">Candidatus Wolfebacteria bacterium CG10_big_fil_rev_8_21_14_0_10_31_9</name>
    <dbReference type="NCBI Taxonomy" id="1975070"/>
    <lineage>
        <taxon>Bacteria</taxon>
        <taxon>Candidatus Wolfeibacteriota</taxon>
    </lineage>
</organism>
<evidence type="ECO:0000313" key="3">
    <source>
        <dbReference type="Proteomes" id="UP000231602"/>
    </source>
</evidence>
<dbReference type="Proteomes" id="UP000231602">
    <property type="component" value="Unassembled WGS sequence"/>
</dbReference>
<sequence length="80" mass="9467">MHYVYILRSINHPNQIYIGSSSNLKNRFESHNLGSNKHTSKFKPWKIVWCSAFITKFKAESFEKYLKSSSGIAFRRKRLL</sequence>
<dbReference type="Pfam" id="PF01541">
    <property type="entry name" value="GIY-YIG"/>
    <property type="match status" value="1"/>
</dbReference>
<evidence type="ECO:0000259" key="1">
    <source>
        <dbReference type="PROSITE" id="PS50164"/>
    </source>
</evidence>
<dbReference type="EMBL" id="PCXV01000021">
    <property type="protein sequence ID" value="PIR44191.1"/>
    <property type="molecule type" value="Genomic_DNA"/>
</dbReference>
<protein>
    <submittedName>
        <fullName evidence="2">Excinuclease ABC subunit C</fullName>
    </submittedName>
</protein>
<dbReference type="InterPro" id="IPR035901">
    <property type="entry name" value="GIY-YIG_endonuc_sf"/>
</dbReference>
<dbReference type="AlphaFoldDB" id="A0A2H0RCD1"/>
<accession>A0A2H0RCD1</accession>
<gene>
    <name evidence="2" type="ORF">COV23_01155</name>
</gene>
<evidence type="ECO:0000313" key="2">
    <source>
        <dbReference type="EMBL" id="PIR44191.1"/>
    </source>
</evidence>
<comment type="caution">
    <text evidence="2">The sequence shown here is derived from an EMBL/GenBank/DDBJ whole genome shotgun (WGS) entry which is preliminary data.</text>
</comment>
<dbReference type="PROSITE" id="PS50164">
    <property type="entry name" value="GIY_YIG"/>
    <property type="match status" value="1"/>
</dbReference>
<reference evidence="2 3" key="1">
    <citation type="submission" date="2017-09" db="EMBL/GenBank/DDBJ databases">
        <title>Depth-based differentiation of microbial function through sediment-hosted aquifers and enrichment of novel symbionts in the deep terrestrial subsurface.</title>
        <authorList>
            <person name="Probst A.J."/>
            <person name="Ladd B."/>
            <person name="Jarett J.K."/>
            <person name="Geller-Mcgrath D.E."/>
            <person name="Sieber C.M."/>
            <person name="Emerson J.B."/>
            <person name="Anantharaman K."/>
            <person name="Thomas B.C."/>
            <person name="Malmstrom R."/>
            <person name="Stieglmeier M."/>
            <person name="Klingl A."/>
            <person name="Woyke T."/>
            <person name="Ryan C.M."/>
            <person name="Banfield J.F."/>
        </authorList>
    </citation>
    <scope>NUCLEOTIDE SEQUENCE [LARGE SCALE GENOMIC DNA]</scope>
    <source>
        <strain evidence="2">CG10_big_fil_rev_8_21_14_0_10_31_9</strain>
    </source>
</reference>
<dbReference type="SUPFAM" id="SSF82771">
    <property type="entry name" value="GIY-YIG endonuclease"/>
    <property type="match status" value="1"/>
</dbReference>
<feature type="domain" description="GIY-YIG" evidence="1">
    <location>
        <begin position="1"/>
        <end position="80"/>
    </location>
</feature>
<dbReference type="SMART" id="SM00465">
    <property type="entry name" value="GIYc"/>
    <property type="match status" value="1"/>
</dbReference>
<dbReference type="InterPro" id="IPR000305">
    <property type="entry name" value="GIY-YIG_endonuc"/>
</dbReference>
<proteinExistence type="predicted"/>
<name>A0A2H0RCD1_9BACT</name>